<sequence length="238" mass="26433">MSAKQPLPPFNPSRLKTSLKMAISRAQFVQEKKSALAKQQRRQLADLLNQGKEQSATIRVENIIREDIYIELLEYIELYCELLLARISLIVDPELTECDSNIKEAVASVIYSASHSELKEVTQIRDQLIAKYGVDFGKHALDNVDNIVPEKVVNRCNVPVPKEELVTLYLCEIARAYNAPYSNLPKEESVDASDNGADEDGDNGGSNEIPIAATEGSVPQPSNDFDALKARFAALKRT</sequence>
<dbReference type="PANTHER" id="PTHR12161:SF5">
    <property type="entry name" value="IST1 HOMOLOG"/>
    <property type="match status" value="1"/>
</dbReference>
<gene>
    <name evidence="3" type="ORF">DIURU_003449</name>
</gene>
<reference evidence="3 4" key="1">
    <citation type="submission" date="2019-07" db="EMBL/GenBank/DDBJ databases">
        <title>Genome assembly of two rare yeast pathogens: Diutina rugosa and Trichomonascus ciferrii.</title>
        <authorList>
            <person name="Mixao V."/>
            <person name="Saus E."/>
            <person name="Hansen A."/>
            <person name="Lass-Flor C."/>
            <person name="Gabaldon T."/>
        </authorList>
    </citation>
    <scope>NUCLEOTIDE SEQUENCE [LARGE SCALE GENOMIC DNA]</scope>
    <source>
        <strain evidence="3 4">CBS 613</strain>
    </source>
</reference>
<dbReference type="Gene3D" id="1.20.1260.60">
    <property type="entry name" value="Vacuolar protein sorting-associated protein Ist1"/>
    <property type="match status" value="1"/>
</dbReference>
<proteinExistence type="inferred from homology"/>
<dbReference type="Proteomes" id="UP000449547">
    <property type="component" value="Unassembled WGS sequence"/>
</dbReference>
<organism evidence="3 4">
    <name type="scientific">Diutina rugosa</name>
    <name type="common">Yeast</name>
    <name type="synonym">Candida rugosa</name>
    <dbReference type="NCBI Taxonomy" id="5481"/>
    <lineage>
        <taxon>Eukaryota</taxon>
        <taxon>Fungi</taxon>
        <taxon>Dikarya</taxon>
        <taxon>Ascomycota</taxon>
        <taxon>Saccharomycotina</taxon>
        <taxon>Pichiomycetes</taxon>
        <taxon>Debaryomycetaceae</taxon>
        <taxon>Diutina</taxon>
    </lineage>
</organism>
<dbReference type="AlphaFoldDB" id="A0A642ULA0"/>
<evidence type="ECO:0000313" key="4">
    <source>
        <dbReference type="Proteomes" id="UP000449547"/>
    </source>
</evidence>
<protein>
    <submittedName>
        <fullName evidence="3">Uncharacterized protein</fullName>
    </submittedName>
</protein>
<dbReference type="GeneID" id="54782100"/>
<evidence type="ECO:0000313" key="3">
    <source>
        <dbReference type="EMBL" id="KAA8901079.1"/>
    </source>
</evidence>
<keyword evidence="4" id="KW-1185">Reference proteome</keyword>
<feature type="region of interest" description="Disordered" evidence="2">
    <location>
        <begin position="184"/>
        <end position="224"/>
    </location>
</feature>
<dbReference type="PANTHER" id="PTHR12161">
    <property type="entry name" value="IST1 FAMILY MEMBER"/>
    <property type="match status" value="1"/>
</dbReference>
<evidence type="ECO:0000256" key="2">
    <source>
        <dbReference type="SAM" id="MobiDB-lite"/>
    </source>
</evidence>
<dbReference type="InterPro" id="IPR005061">
    <property type="entry name" value="Ist1"/>
</dbReference>
<comment type="caution">
    <text evidence="3">The sequence shown here is derived from an EMBL/GenBank/DDBJ whole genome shotgun (WGS) entry which is preliminary data.</text>
</comment>
<dbReference type="GO" id="GO:0015031">
    <property type="term" value="P:protein transport"/>
    <property type="evidence" value="ECO:0007669"/>
    <property type="project" value="InterPro"/>
</dbReference>
<dbReference type="OrthoDB" id="29853at2759"/>
<dbReference type="OMA" id="HEFVEMS"/>
<comment type="similarity">
    <text evidence="1">Belongs to the IST1 family.</text>
</comment>
<accession>A0A642ULA0</accession>
<name>A0A642ULA0_DIURU</name>
<dbReference type="EMBL" id="SWFT01000105">
    <property type="protein sequence ID" value="KAA8901079.1"/>
    <property type="molecule type" value="Genomic_DNA"/>
</dbReference>
<dbReference type="InterPro" id="IPR042277">
    <property type="entry name" value="IST1-like"/>
</dbReference>
<dbReference type="Pfam" id="PF03398">
    <property type="entry name" value="Ist1"/>
    <property type="match status" value="1"/>
</dbReference>
<evidence type="ECO:0000256" key="1">
    <source>
        <dbReference type="ARBA" id="ARBA00005536"/>
    </source>
</evidence>
<dbReference type="VEuPathDB" id="FungiDB:DIURU_003449"/>
<dbReference type="FunFam" id="1.20.1260.60:FF:000002">
    <property type="entry name" value="Vacuolar protein sorting-associated protein IST1"/>
    <property type="match status" value="1"/>
</dbReference>
<dbReference type="RefSeq" id="XP_034011702.1">
    <property type="nucleotide sequence ID" value="XM_034156212.1"/>
</dbReference>